<name>A0A261V012_9BORD</name>
<dbReference type="AlphaFoldDB" id="A0A261V012"/>
<protein>
    <submittedName>
        <fullName evidence="2">Uncharacterized protein</fullName>
    </submittedName>
</protein>
<comment type="caution">
    <text evidence="2">The sequence shown here is derived from an EMBL/GenBank/DDBJ whole genome shotgun (WGS) entry which is preliminary data.</text>
</comment>
<sequence length="78" mass="8197">MTATFSATSAAPRTSPPGMDHPADSRPDACACHALIAAFESVPGLRRKREASDEVIVECLDAASSETEPATMVQRIPV</sequence>
<feature type="compositionally biased region" description="Polar residues" evidence="1">
    <location>
        <begin position="1"/>
        <end position="12"/>
    </location>
</feature>
<gene>
    <name evidence="2" type="ORF">CAL28_01840</name>
</gene>
<dbReference type="RefSeq" id="WP_094839712.1">
    <property type="nucleotide sequence ID" value="NZ_NEVS01000001.1"/>
</dbReference>
<evidence type="ECO:0000256" key="1">
    <source>
        <dbReference type="SAM" id="MobiDB-lite"/>
    </source>
</evidence>
<evidence type="ECO:0000313" key="2">
    <source>
        <dbReference type="EMBL" id="OZI66503.1"/>
    </source>
</evidence>
<keyword evidence="3" id="KW-1185">Reference proteome</keyword>
<accession>A0A261V012</accession>
<reference evidence="3" key="1">
    <citation type="submission" date="2017-05" db="EMBL/GenBank/DDBJ databases">
        <title>Complete and WGS of Bordetella genogroups.</title>
        <authorList>
            <person name="Spilker T."/>
            <person name="Lipuma J."/>
        </authorList>
    </citation>
    <scope>NUCLEOTIDE SEQUENCE [LARGE SCALE GENOMIC DNA]</scope>
    <source>
        <strain evidence="3">AU8856</strain>
    </source>
</reference>
<dbReference type="OrthoDB" id="9849436at2"/>
<evidence type="ECO:0000313" key="3">
    <source>
        <dbReference type="Proteomes" id="UP000215767"/>
    </source>
</evidence>
<dbReference type="EMBL" id="NEVS01000001">
    <property type="protein sequence ID" value="OZI66503.1"/>
    <property type="molecule type" value="Genomic_DNA"/>
</dbReference>
<proteinExistence type="predicted"/>
<feature type="region of interest" description="Disordered" evidence="1">
    <location>
        <begin position="1"/>
        <end position="27"/>
    </location>
</feature>
<dbReference type="Proteomes" id="UP000215767">
    <property type="component" value="Unassembled WGS sequence"/>
</dbReference>
<organism evidence="2 3">
    <name type="scientific">Bordetella genomosp. 11</name>
    <dbReference type="NCBI Taxonomy" id="1416808"/>
    <lineage>
        <taxon>Bacteria</taxon>
        <taxon>Pseudomonadati</taxon>
        <taxon>Pseudomonadota</taxon>
        <taxon>Betaproteobacteria</taxon>
        <taxon>Burkholderiales</taxon>
        <taxon>Alcaligenaceae</taxon>
        <taxon>Bordetella</taxon>
    </lineage>
</organism>